<dbReference type="InterPro" id="IPR045584">
    <property type="entry name" value="Pilin-like"/>
</dbReference>
<organism evidence="1 2">
    <name type="scientific">Photobacterium phosphoreum</name>
    <dbReference type="NCBI Taxonomy" id="659"/>
    <lineage>
        <taxon>Bacteria</taxon>
        <taxon>Pseudomonadati</taxon>
        <taxon>Pseudomonadota</taxon>
        <taxon>Gammaproteobacteria</taxon>
        <taxon>Vibrionales</taxon>
        <taxon>Vibrionaceae</taxon>
        <taxon>Photobacterium</taxon>
    </lineage>
</organism>
<dbReference type="EMBL" id="WMCP01000023">
    <property type="protein sequence ID" value="MCF2303291.1"/>
    <property type="molecule type" value="Genomic_DNA"/>
</dbReference>
<proteinExistence type="predicted"/>
<dbReference type="Proteomes" id="UP000813876">
    <property type="component" value="Unassembled WGS sequence"/>
</dbReference>
<dbReference type="SUPFAM" id="SSF54523">
    <property type="entry name" value="Pili subunits"/>
    <property type="match status" value="1"/>
</dbReference>
<dbReference type="AlphaFoldDB" id="A0AAW4ZYZ4"/>
<name>A0AAW4ZYZ4_PHOPO</name>
<gene>
    <name evidence="1" type="ORF">GLP33_16280</name>
</gene>
<evidence type="ECO:0000313" key="1">
    <source>
        <dbReference type="EMBL" id="MCF2303291.1"/>
    </source>
</evidence>
<evidence type="ECO:0000313" key="2">
    <source>
        <dbReference type="Proteomes" id="UP000813876"/>
    </source>
</evidence>
<dbReference type="Gene3D" id="3.30.700.10">
    <property type="entry name" value="Glycoprotein, Type 4 Pilin"/>
    <property type="match status" value="1"/>
</dbReference>
<protein>
    <submittedName>
        <fullName evidence="1">MSHA biogenesis protein MshB</fullName>
    </submittedName>
</protein>
<accession>A0AAW4ZYZ4</accession>
<sequence>MRSKSLSFIELVLVIVVIGLLTTAALPRFIKIIQQAKQAAIETLSGNFATAVISSRVQWEADGRPQTTNDNNVVNYDGSVFKLTASNANQLMLSGYPFALLASATTRVEQLTAQDCVDLIDGLLQNPPAATVLMADVERGDQVFFVTVESHQTNQRCRYYQLASASNNRFGAINVTAGHSFTYIPAQGRVEVNLHKKKD</sequence>
<comment type="caution">
    <text evidence="1">The sequence shown here is derived from an EMBL/GenBank/DDBJ whole genome shotgun (WGS) entry which is preliminary data.</text>
</comment>
<reference evidence="1" key="1">
    <citation type="submission" date="2019-11" db="EMBL/GenBank/DDBJ databases">
        <title>Comparative genomics of photobacteria reveal adaptation to distinct habitats.</title>
        <authorList>
            <person name="Fuertes-Perez S."/>
            <person name="Hilgarth M."/>
            <person name="Vogel R.F."/>
        </authorList>
    </citation>
    <scope>NUCLEOTIDE SEQUENCE</scope>
    <source>
        <strain evidence="1">TMW2.2145</strain>
    </source>
</reference>